<keyword evidence="1" id="KW-0694">RNA-binding</keyword>
<name>A0A0R0LZP9_9MICR</name>
<dbReference type="GO" id="GO:0003723">
    <property type="term" value="F:RNA binding"/>
    <property type="evidence" value="ECO:0007669"/>
    <property type="project" value="UniProtKB-UniRule"/>
</dbReference>
<comment type="caution">
    <text evidence="3">The sequence shown here is derived from an EMBL/GenBank/DDBJ whole genome shotgun (WGS) entry which is preliminary data.</text>
</comment>
<dbReference type="PROSITE" id="PS51165">
    <property type="entry name" value="THUMP"/>
    <property type="match status" value="1"/>
</dbReference>
<protein>
    <recommendedName>
        <fullName evidence="2">THUMP domain-containing protein</fullName>
    </recommendedName>
</protein>
<keyword evidence="4" id="KW-1185">Reference proteome</keyword>
<dbReference type="SUPFAM" id="SSF143437">
    <property type="entry name" value="THUMP domain-like"/>
    <property type="match status" value="1"/>
</dbReference>
<dbReference type="VEuPathDB" id="MicrosporidiaDB:M153_1490008501"/>
<dbReference type="Gene3D" id="3.30.2300.10">
    <property type="entry name" value="THUMP superfamily"/>
    <property type="match status" value="1"/>
</dbReference>
<feature type="domain" description="THUMP" evidence="2">
    <location>
        <begin position="57"/>
        <end position="189"/>
    </location>
</feature>
<dbReference type="InterPro" id="IPR004114">
    <property type="entry name" value="THUMP_dom"/>
</dbReference>
<evidence type="ECO:0000313" key="4">
    <source>
        <dbReference type="Proteomes" id="UP000051530"/>
    </source>
</evidence>
<dbReference type="Pfam" id="PF02926">
    <property type="entry name" value="THUMP"/>
    <property type="match status" value="1"/>
</dbReference>
<dbReference type="AlphaFoldDB" id="A0A0R0LZP9"/>
<proteinExistence type="predicted"/>
<dbReference type="Proteomes" id="UP000051530">
    <property type="component" value="Unassembled WGS sequence"/>
</dbReference>
<evidence type="ECO:0000256" key="1">
    <source>
        <dbReference type="PROSITE-ProRule" id="PRU00529"/>
    </source>
</evidence>
<accession>A0A0R0LZP9</accession>
<organism evidence="3 4">
    <name type="scientific">Pseudoloma neurophilia</name>
    <dbReference type="NCBI Taxonomy" id="146866"/>
    <lineage>
        <taxon>Eukaryota</taxon>
        <taxon>Fungi</taxon>
        <taxon>Fungi incertae sedis</taxon>
        <taxon>Microsporidia</taxon>
        <taxon>Pseudoloma</taxon>
    </lineage>
</organism>
<sequence>MKNGFFVTCLMNKQRESFNEINSVLNLKFPSKNDDQSNDEEKFENIFKKKQPKRLSLETFKGISNIFFIKKIVQILDKQNCNKSFLFQQAFADSKLKNTCNVYFMDFFGQYGDFQPQYLSQAIHSKLKNSDIKTFKINFKKRKSSLDIKETIFQIILDACKELKVDLDNPDIVINIQIIKSFMGFGFIYPMSLCLSDSKTTV</sequence>
<dbReference type="SMART" id="SM00981">
    <property type="entry name" value="THUMP"/>
    <property type="match status" value="1"/>
</dbReference>
<dbReference type="EMBL" id="LGUB01000032">
    <property type="protein sequence ID" value="KRH94781.1"/>
    <property type="molecule type" value="Genomic_DNA"/>
</dbReference>
<evidence type="ECO:0000259" key="2">
    <source>
        <dbReference type="PROSITE" id="PS51165"/>
    </source>
</evidence>
<dbReference type="OrthoDB" id="367221at2759"/>
<evidence type="ECO:0000313" key="3">
    <source>
        <dbReference type="EMBL" id="KRH94781.1"/>
    </source>
</evidence>
<reference evidence="3 4" key="1">
    <citation type="submission" date="2015-07" db="EMBL/GenBank/DDBJ databases">
        <title>The genome of Pseudoloma neurophilia, a relevant intracellular parasite of the zebrafish.</title>
        <authorList>
            <person name="Ndikumana S."/>
            <person name="Pelin A."/>
            <person name="Sanders J."/>
            <person name="Corradi N."/>
        </authorList>
    </citation>
    <scope>NUCLEOTIDE SEQUENCE [LARGE SCALE GENOMIC DNA]</scope>
    <source>
        <strain evidence="3 4">MK1</strain>
    </source>
</reference>
<gene>
    <name evidence="3" type="ORF">M153_1490008501</name>
</gene>